<proteinExistence type="predicted"/>
<protein>
    <submittedName>
        <fullName evidence="1">Uncharacterized protein</fullName>
    </submittedName>
</protein>
<reference evidence="1 2" key="1">
    <citation type="submission" date="2020-06" db="EMBL/GenBank/DDBJ databases">
        <title>Interaction of electrochemicaly active bacteria, Geobacter bremensis R4 on different carbon anode.</title>
        <authorList>
            <person name="Meng L."/>
            <person name="Yoshida N."/>
        </authorList>
    </citation>
    <scope>NUCLEOTIDE SEQUENCE [LARGE SCALE GENOMIC DNA]</scope>
    <source>
        <strain evidence="1 2">R4</strain>
    </source>
</reference>
<evidence type="ECO:0000313" key="1">
    <source>
        <dbReference type="EMBL" id="BCG46830.1"/>
    </source>
</evidence>
<evidence type="ECO:0000313" key="2">
    <source>
        <dbReference type="Proteomes" id="UP000515472"/>
    </source>
</evidence>
<sequence>MTTAKRNRQRGKENEKVLAKIMNGDRKGLLGGEDISAGPWSIEAKSRVKSTAHTFMSQAVRNCPNGKAPMVIIHLHNSRRDNDLVCVRLSDWREMYGNL</sequence>
<keyword evidence="2" id="KW-1185">Reference proteome</keyword>
<dbReference type="EMBL" id="AP023213">
    <property type="protein sequence ID" value="BCG46830.1"/>
    <property type="molecule type" value="Genomic_DNA"/>
</dbReference>
<dbReference type="Proteomes" id="UP000515472">
    <property type="component" value="Chromosome"/>
</dbReference>
<dbReference type="KEGG" id="gbn:GEOBRER4_15800"/>
<name>A0A6S6M0C6_9BACT</name>
<accession>A0A6S6M0C6</accession>
<dbReference type="RefSeq" id="WP_185244949.1">
    <property type="nucleotide sequence ID" value="NZ_AP023213.1"/>
</dbReference>
<organism evidence="1 2">
    <name type="scientific">Citrifermentans bremense</name>
    <dbReference type="NCBI Taxonomy" id="60035"/>
    <lineage>
        <taxon>Bacteria</taxon>
        <taxon>Pseudomonadati</taxon>
        <taxon>Thermodesulfobacteriota</taxon>
        <taxon>Desulfuromonadia</taxon>
        <taxon>Geobacterales</taxon>
        <taxon>Geobacteraceae</taxon>
        <taxon>Citrifermentans</taxon>
    </lineage>
</organism>
<gene>
    <name evidence="1" type="ORF">GEOBRER4_n1644</name>
</gene>
<dbReference type="AlphaFoldDB" id="A0A6S6M0C6"/>